<proteinExistence type="predicted"/>
<reference evidence="2" key="1">
    <citation type="submission" date="2023-06" db="EMBL/GenBank/DDBJ databases">
        <title>Survivors Of The Sea: Transcriptome response of Skeletonema marinoi to long-term dormancy.</title>
        <authorList>
            <person name="Pinder M.I.M."/>
            <person name="Kourtchenko O."/>
            <person name="Robertson E.K."/>
            <person name="Larsson T."/>
            <person name="Maumus F."/>
            <person name="Osuna-Cruz C.M."/>
            <person name="Vancaester E."/>
            <person name="Stenow R."/>
            <person name="Vandepoele K."/>
            <person name="Ploug H."/>
            <person name="Bruchert V."/>
            <person name="Godhe A."/>
            <person name="Topel M."/>
        </authorList>
    </citation>
    <scope>NUCLEOTIDE SEQUENCE</scope>
    <source>
        <strain evidence="2">R05AC</strain>
    </source>
</reference>
<evidence type="ECO:0008006" key="4">
    <source>
        <dbReference type="Google" id="ProtNLM"/>
    </source>
</evidence>
<sequence>MMMYKRTMRAAAISTTIISLLSSQSCDAFLSSSGRRTSAVTSSNNLNLPATFVADKSRKHTSCRANNTPLFMSAPTQVSDSIHELAAAAQTTPQLMRALWQLAADASKNMQKGDSATVLFPGMEQKLSNPKFLNKLMGHFDACKDVCDNFGVTTILVPHALAEQRKRILGFTVKSYRNPFASGAYSGSADASDMKFAPDPFWDDDEEWDFSGVDEVDDYNAFGDVVMPEIEDLSPKDDAVVVDISKKWVKKMMSDLALCPFTQSAEKSGIPLGPVHYQVDRVTTMEDAYAAYWAEVCRIENVGQDEISTTLQFFQTFV</sequence>
<accession>A0AAD8Y663</accession>
<dbReference type="AlphaFoldDB" id="A0AAD8Y663"/>
<protein>
    <recommendedName>
        <fullName evidence="4">Condensin complex subunit 2</fullName>
    </recommendedName>
</protein>
<evidence type="ECO:0000256" key="1">
    <source>
        <dbReference type="SAM" id="SignalP"/>
    </source>
</evidence>
<organism evidence="2 3">
    <name type="scientific">Skeletonema marinoi</name>
    <dbReference type="NCBI Taxonomy" id="267567"/>
    <lineage>
        <taxon>Eukaryota</taxon>
        <taxon>Sar</taxon>
        <taxon>Stramenopiles</taxon>
        <taxon>Ochrophyta</taxon>
        <taxon>Bacillariophyta</taxon>
        <taxon>Coscinodiscophyceae</taxon>
        <taxon>Thalassiosirophycidae</taxon>
        <taxon>Thalassiosirales</taxon>
        <taxon>Skeletonemataceae</taxon>
        <taxon>Skeletonema</taxon>
        <taxon>Skeletonema marinoi-dohrnii complex</taxon>
    </lineage>
</organism>
<dbReference type="Pfam" id="PF07209">
    <property type="entry name" value="DUF1415"/>
    <property type="match status" value="1"/>
</dbReference>
<keyword evidence="1" id="KW-0732">Signal</keyword>
<evidence type="ECO:0000313" key="3">
    <source>
        <dbReference type="Proteomes" id="UP001224775"/>
    </source>
</evidence>
<dbReference type="PROSITE" id="PS51257">
    <property type="entry name" value="PROKAR_LIPOPROTEIN"/>
    <property type="match status" value="1"/>
</dbReference>
<gene>
    <name evidence="2" type="ORF">QTG54_009898</name>
</gene>
<feature type="signal peptide" evidence="1">
    <location>
        <begin position="1"/>
        <end position="23"/>
    </location>
</feature>
<dbReference type="InterPro" id="IPR009858">
    <property type="entry name" value="DUF1415"/>
</dbReference>
<name>A0AAD8Y663_9STRA</name>
<evidence type="ECO:0000313" key="2">
    <source>
        <dbReference type="EMBL" id="KAK1739355.1"/>
    </source>
</evidence>
<dbReference type="Proteomes" id="UP001224775">
    <property type="component" value="Unassembled WGS sequence"/>
</dbReference>
<keyword evidence="3" id="KW-1185">Reference proteome</keyword>
<feature type="chain" id="PRO_5042271952" description="Condensin complex subunit 2" evidence="1">
    <location>
        <begin position="24"/>
        <end position="318"/>
    </location>
</feature>
<dbReference type="EMBL" id="JATAAI010000018">
    <property type="protein sequence ID" value="KAK1739355.1"/>
    <property type="molecule type" value="Genomic_DNA"/>
</dbReference>
<comment type="caution">
    <text evidence="2">The sequence shown here is derived from an EMBL/GenBank/DDBJ whole genome shotgun (WGS) entry which is preliminary data.</text>
</comment>